<keyword evidence="1" id="KW-0732">Signal</keyword>
<accession>A0A9Q3XEN6</accession>
<dbReference type="Gene3D" id="2.30.42.10">
    <property type="match status" value="1"/>
</dbReference>
<protein>
    <submittedName>
        <fullName evidence="3">PDZ domain-containing protein</fullName>
    </submittedName>
</protein>
<dbReference type="SUPFAM" id="SSF50156">
    <property type="entry name" value="PDZ domain-like"/>
    <property type="match status" value="1"/>
</dbReference>
<gene>
    <name evidence="3" type="ORF">KUV31_11965</name>
</gene>
<dbReference type="EMBL" id="JAHVKP010000001">
    <property type="protein sequence ID" value="MBY6219055.1"/>
    <property type="molecule type" value="Genomic_DNA"/>
</dbReference>
<evidence type="ECO:0000313" key="3">
    <source>
        <dbReference type="EMBL" id="MBY6219055.1"/>
    </source>
</evidence>
<evidence type="ECO:0000313" key="4">
    <source>
        <dbReference type="Proteomes" id="UP000824927"/>
    </source>
</evidence>
<dbReference type="InterPro" id="IPR041489">
    <property type="entry name" value="PDZ_6"/>
</dbReference>
<feature type="chain" id="PRO_5040169232" evidence="1">
    <location>
        <begin position="23"/>
        <end position="330"/>
    </location>
</feature>
<feature type="domain" description="PDZ" evidence="2">
    <location>
        <begin position="60"/>
        <end position="116"/>
    </location>
</feature>
<dbReference type="InterPro" id="IPR036034">
    <property type="entry name" value="PDZ_sf"/>
</dbReference>
<comment type="caution">
    <text evidence="3">The sequence shown here is derived from an EMBL/GenBank/DDBJ whole genome shotgun (WGS) entry which is preliminary data.</text>
</comment>
<sequence>MIRPFALLIAALAFVPLSPAAAEEDPLREFQRLEGRLYTAGYRLALGNAPFCEDTLPASGFAIHDAASYGEAKAVRTHLGLRGDIGVQAVVPGSPAEAAGLRVDDTILAIGGRMVETTWPATKEGWQRGVTLLGAIASEGGDGTLDLLVARPGSDLIRLSIPTAPACASRFEVLDSSDAAWADGKRVAMGRKWPPFAYEDEDAFAASVAHELAHNILGHLVTFEETGRKRTLTRLSERDADRIMPWLLWNAGYDPRGAVRWMQAWGPKHGGGLLRKRTHDGWDERVEFIEAEIVTLRAKIAQHGWSRGEADWRSHFRQELAEELARRDAR</sequence>
<dbReference type="PROSITE" id="PS50106">
    <property type="entry name" value="PDZ"/>
    <property type="match status" value="1"/>
</dbReference>
<proteinExistence type="predicted"/>
<feature type="signal peptide" evidence="1">
    <location>
        <begin position="1"/>
        <end position="22"/>
    </location>
</feature>
<dbReference type="InterPro" id="IPR001478">
    <property type="entry name" value="PDZ"/>
</dbReference>
<dbReference type="Pfam" id="PF17820">
    <property type="entry name" value="PDZ_6"/>
    <property type="match status" value="1"/>
</dbReference>
<organism evidence="3 4">
    <name type="scientific">Qipengyuania aquimaris</name>
    <dbReference type="NCBI Taxonomy" id="255984"/>
    <lineage>
        <taxon>Bacteria</taxon>
        <taxon>Pseudomonadati</taxon>
        <taxon>Pseudomonadota</taxon>
        <taxon>Alphaproteobacteria</taxon>
        <taxon>Sphingomonadales</taxon>
        <taxon>Erythrobacteraceae</taxon>
        <taxon>Qipengyuania</taxon>
    </lineage>
</organism>
<dbReference type="AlphaFoldDB" id="A0A9Q3XEN6"/>
<dbReference type="Proteomes" id="UP000824927">
    <property type="component" value="Unassembled WGS sequence"/>
</dbReference>
<evidence type="ECO:0000256" key="1">
    <source>
        <dbReference type="SAM" id="SignalP"/>
    </source>
</evidence>
<name>A0A9Q3XEN6_9SPHN</name>
<dbReference type="RefSeq" id="WP_222405698.1">
    <property type="nucleotide sequence ID" value="NZ_JAHVKP010000001.1"/>
</dbReference>
<reference evidence="3" key="1">
    <citation type="submission" date="2021-06" db="EMBL/GenBank/DDBJ databases">
        <title>50 bacteria genomes isolated from Dapeng, Shenzhen, China.</title>
        <authorList>
            <person name="Zheng W."/>
            <person name="Yu S."/>
            <person name="Huang Y."/>
        </authorList>
    </citation>
    <scope>NUCLEOTIDE SEQUENCE</scope>
    <source>
        <strain evidence="3">DP4N28-2</strain>
    </source>
</reference>
<evidence type="ECO:0000259" key="2">
    <source>
        <dbReference type="PROSITE" id="PS50106"/>
    </source>
</evidence>